<accession>A0A852X1T0</accession>
<name>A0A852X1T0_9MICO</name>
<proteinExistence type="predicted"/>
<keyword evidence="2" id="KW-1185">Reference proteome</keyword>
<evidence type="ECO:0000313" key="2">
    <source>
        <dbReference type="Proteomes" id="UP000592181"/>
    </source>
</evidence>
<gene>
    <name evidence="1" type="ORF">BJY28_001298</name>
</gene>
<evidence type="ECO:0000313" key="1">
    <source>
        <dbReference type="EMBL" id="NYG36829.1"/>
    </source>
</evidence>
<dbReference type="RefSeq" id="WP_179462278.1">
    <property type="nucleotide sequence ID" value="NZ_JACBZX010000001.1"/>
</dbReference>
<dbReference type="EMBL" id="JACBZX010000001">
    <property type="protein sequence ID" value="NYG36829.1"/>
    <property type="molecule type" value="Genomic_DNA"/>
</dbReference>
<comment type="caution">
    <text evidence="1">The sequence shown here is derived from an EMBL/GenBank/DDBJ whole genome shotgun (WGS) entry which is preliminary data.</text>
</comment>
<reference evidence="1 2" key="1">
    <citation type="submission" date="2020-07" db="EMBL/GenBank/DDBJ databases">
        <title>Sequencing the genomes of 1000 actinobacteria strains.</title>
        <authorList>
            <person name="Klenk H.-P."/>
        </authorList>
    </citation>
    <scope>NUCLEOTIDE SEQUENCE [LARGE SCALE GENOMIC DNA]</scope>
    <source>
        <strain evidence="1 2">DSM 24723</strain>
    </source>
</reference>
<sequence length="102" mass="10760">MEPLSSAALELLSELEVLDELLVGVSVVEVSTVDDADVAESEVLCRSDGRALSVSSSSGTAITRTPQTRHTRTIDTAAVIAAIAHPDIPRRSGGPWCVGWYP</sequence>
<dbReference type="Proteomes" id="UP000592181">
    <property type="component" value="Unassembled WGS sequence"/>
</dbReference>
<dbReference type="AlphaFoldDB" id="A0A852X1T0"/>
<protein>
    <submittedName>
        <fullName evidence="1">Uncharacterized protein</fullName>
    </submittedName>
</protein>
<organism evidence="1 2">
    <name type="scientific">Janibacter alkaliphilus</name>
    <dbReference type="NCBI Taxonomy" id="1069963"/>
    <lineage>
        <taxon>Bacteria</taxon>
        <taxon>Bacillati</taxon>
        <taxon>Actinomycetota</taxon>
        <taxon>Actinomycetes</taxon>
        <taxon>Micrococcales</taxon>
        <taxon>Intrasporangiaceae</taxon>
        <taxon>Janibacter</taxon>
    </lineage>
</organism>